<feature type="region of interest" description="Disordered" evidence="3">
    <location>
        <begin position="244"/>
        <end position="324"/>
    </location>
</feature>
<dbReference type="EMBL" id="MU853818">
    <property type="protein sequence ID" value="KAK3939052.1"/>
    <property type="molecule type" value="Genomic_DNA"/>
</dbReference>
<reference evidence="7" key="1">
    <citation type="journal article" date="2023" name="Mol. Phylogenet. Evol.">
        <title>Genome-scale phylogeny and comparative genomics of the fungal order Sordariales.</title>
        <authorList>
            <person name="Hensen N."/>
            <person name="Bonometti L."/>
            <person name="Westerberg I."/>
            <person name="Brannstrom I.O."/>
            <person name="Guillou S."/>
            <person name="Cros-Aarteil S."/>
            <person name="Calhoun S."/>
            <person name="Haridas S."/>
            <person name="Kuo A."/>
            <person name="Mondo S."/>
            <person name="Pangilinan J."/>
            <person name="Riley R."/>
            <person name="LaButti K."/>
            <person name="Andreopoulos B."/>
            <person name="Lipzen A."/>
            <person name="Chen C."/>
            <person name="Yan M."/>
            <person name="Daum C."/>
            <person name="Ng V."/>
            <person name="Clum A."/>
            <person name="Steindorff A."/>
            <person name="Ohm R.A."/>
            <person name="Martin F."/>
            <person name="Silar P."/>
            <person name="Natvig D.O."/>
            <person name="Lalanne C."/>
            <person name="Gautier V."/>
            <person name="Ament-Velasquez S.L."/>
            <person name="Kruys A."/>
            <person name="Hutchinson M.I."/>
            <person name="Powell A.J."/>
            <person name="Barry K."/>
            <person name="Miller A.N."/>
            <person name="Grigoriev I.V."/>
            <person name="Debuchy R."/>
            <person name="Gladieux P."/>
            <person name="Hiltunen Thoren M."/>
            <person name="Johannesson H."/>
        </authorList>
    </citation>
    <scope>NUCLEOTIDE SEQUENCE [LARGE SCALE GENOMIC DNA]</scope>
    <source>
        <strain evidence="7">CBS 340.73</strain>
    </source>
</reference>
<feature type="compositionally biased region" description="Low complexity" evidence="3">
    <location>
        <begin position="532"/>
        <end position="562"/>
    </location>
</feature>
<evidence type="ECO:0000256" key="3">
    <source>
        <dbReference type="SAM" id="MobiDB-lite"/>
    </source>
</evidence>
<accession>A0AAN6N4J1</accession>
<feature type="compositionally biased region" description="Low complexity" evidence="3">
    <location>
        <begin position="428"/>
        <end position="447"/>
    </location>
</feature>
<evidence type="ECO:0000259" key="5">
    <source>
        <dbReference type="PROSITE" id="PS50002"/>
    </source>
</evidence>
<proteinExistence type="predicted"/>
<keyword evidence="4" id="KW-0472">Membrane</keyword>
<keyword evidence="7" id="KW-1185">Reference proteome</keyword>
<gene>
    <name evidence="6" type="ORF">QBC46DRAFT_154984</name>
</gene>
<dbReference type="CDD" id="cd12087">
    <property type="entry name" value="TM_EGFR-like"/>
    <property type="match status" value="1"/>
</dbReference>
<dbReference type="Gene3D" id="2.30.30.40">
    <property type="entry name" value="SH3 Domains"/>
    <property type="match status" value="1"/>
</dbReference>
<keyword evidence="1 2" id="KW-0728">SH3 domain</keyword>
<feature type="region of interest" description="Disordered" evidence="3">
    <location>
        <begin position="134"/>
        <end position="164"/>
    </location>
</feature>
<feature type="compositionally biased region" description="Low complexity" evidence="3">
    <location>
        <begin position="396"/>
        <end position="410"/>
    </location>
</feature>
<protein>
    <recommendedName>
        <fullName evidence="5">SH3 domain-containing protein</fullName>
    </recommendedName>
</protein>
<feature type="compositionally biased region" description="Low complexity" evidence="3">
    <location>
        <begin position="625"/>
        <end position="650"/>
    </location>
</feature>
<dbReference type="SUPFAM" id="SSF103473">
    <property type="entry name" value="MFS general substrate transporter"/>
    <property type="match status" value="1"/>
</dbReference>
<dbReference type="AlphaFoldDB" id="A0AAN6N4J1"/>
<keyword evidence="4" id="KW-0812">Transmembrane</keyword>
<evidence type="ECO:0000256" key="2">
    <source>
        <dbReference type="PROSITE-ProRule" id="PRU00192"/>
    </source>
</evidence>
<feature type="transmembrane region" description="Helical" evidence="4">
    <location>
        <begin position="169"/>
        <end position="190"/>
    </location>
</feature>
<feature type="region of interest" description="Disordered" evidence="3">
    <location>
        <begin position="1"/>
        <end position="21"/>
    </location>
</feature>
<feature type="region of interest" description="Disordered" evidence="3">
    <location>
        <begin position="383"/>
        <end position="447"/>
    </location>
</feature>
<feature type="compositionally biased region" description="Polar residues" evidence="3">
    <location>
        <begin position="297"/>
        <end position="311"/>
    </location>
</feature>
<feature type="compositionally biased region" description="Low complexity" evidence="3">
    <location>
        <begin position="280"/>
        <end position="294"/>
    </location>
</feature>
<name>A0AAN6N4J1_9PEZI</name>
<feature type="compositionally biased region" description="Basic and acidic residues" evidence="3">
    <location>
        <begin position="199"/>
        <end position="208"/>
    </location>
</feature>
<keyword evidence="4" id="KW-1133">Transmembrane helix</keyword>
<dbReference type="Proteomes" id="UP001303473">
    <property type="component" value="Unassembled WGS sequence"/>
</dbReference>
<dbReference type="PROSITE" id="PS50002">
    <property type="entry name" value="SH3"/>
    <property type="match status" value="1"/>
</dbReference>
<sequence>MSLHDLHRARAHTHAHAHQRRNWWDQVQSAIDQTFNHGGSGNAVSTSTTQIVQVVTVTQDPSTQTVTASDSLITADAPATTSSSKIPTTIQQISATAIPTSLPDSYVPQSQSLDGTLAVASSSPTTTAQVTGIAGAAQQSGSSTATTSVSTVSPSASADSGDGGSAARAGIAIGVLAGIFVVGLLVWLLFNRRRKQMEKQRLEDDEKVNGPFADSADSIHTTCTSDRAPRLSLRPVTQFMPESLAATSSYPDRRASRGAALGATLSPQSAQLTRPAGASAWERTTATDAAAWDRPGTSASTHPANPFNDSHNIPEEPAQQRPVSPVESEVGIATTTDSPPRAVSPLADAHDAETTAAVAGAAATAAAAAGVAAGAVAAGGGLTRKTSIRDNNGPKALDLTTPSATTAPAAPLAPVPPSPAGTEFSMHSVAPGQAPGPSASAAAIAAAGGPAHSTVHRVQLDFRPTLEDEMELRAGQLVRLLHEYDDGWALCIRLDRSRQGVVPRTCLSTRPVKPRPAGAGGPGRMGPPVNPQQQQQQQQRGGYPPSGAYYPPANRPNNMMNPRGPPSPPRNGNGNGQYPRPESPATGRPMSPYGRPQSPAAAAVAATGRPMSPAGGGGRPQSPAQGGPRYYNYNQQQQQQGRSQSPNSNNGMPMNQNPRRMTPPSPLSSNPMNMEFPTPAAGGAGLGRKPVPGQAY</sequence>
<dbReference type="Pfam" id="PF14604">
    <property type="entry name" value="SH3_9"/>
    <property type="match status" value="1"/>
</dbReference>
<evidence type="ECO:0000256" key="1">
    <source>
        <dbReference type="ARBA" id="ARBA00022443"/>
    </source>
</evidence>
<dbReference type="SUPFAM" id="SSF50044">
    <property type="entry name" value="SH3-domain"/>
    <property type="match status" value="1"/>
</dbReference>
<evidence type="ECO:0000313" key="6">
    <source>
        <dbReference type="EMBL" id="KAK3939052.1"/>
    </source>
</evidence>
<feature type="compositionally biased region" description="Basic residues" evidence="3">
    <location>
        <begin position="9"/>
        <end position="21"/>
    </location>
</feature>
<feature type="domain" description="SH3" evidence="5">
    <location>
        <begin position="451"/>
        <end position="512"/>
    </location>
</feature>
<dbReference type="SMART" id="SM00326">
    <property type="entry name" value="SH3"/>
    <property type="match status" value="1"/>
</dbReference>
<dbReference type="InterPro" id="IPR036028">
    <property type="entry name" value="SH3-like_dom_sf"/>
</dbReference>
<feature type="region of interest" description="Disordered" evidence="3">
    <location>
        <begin position="199"/>
        <end position="221"/>
    </location>
</feature>
<comment type="caution">
    <text evidence="6">The sequence shown here is derived from an EMBL/GenBank/DDBJ whole genome shotgun (WGS) entry which is preliminary data.</text>
</comment>
<feature type="region of interest" description="Disordered" evidence="3">
    <location>
        <begin position="505"/>
        <end position="696"/>
    </location>
</feature>
<dbReference type="InterPro" id="IPR001452">
    <property type="entry name" value="SH3_domain"/>
</dbReference>
<dbReference type="InterPro" id="IPR036259">
    <property type="entry name" value="MFS_trans_sf"/>
</dbReference>
<evidence type="ECO:0000256" key="4">
    <source>
        <dbReference type="SAM" id="Phobius"/>
    </source>
</evidence>
<evidence type="ECO:0000313" key="7">
    <source>
        <dbReference type="Proteomes" id="UP001303473"/>
    </source>
</evidence>
<organism evidence="6 7">
    <name type="scientific">Diplogelasinospora grovesii</name>
    <dbReference type="NCBI Taxonomy" id="303347"/>
    <lineage>
        <taxon>Eukaryota</taxon>
        <taxon>Fungi</taxon>
        <taxon>Dikarya</taxon>
        <taxon>Ascomycota</taxon>
        <taxon>Pezizomycotina</taxon>
        <taxon>Sordariomycetes</taxon>
        <taxon>Sordariomycetidae</taxon>
        <taxon>Sordariales</taxon>
        <taxon>Diplogelasinosporaceae</taxon>
        <taxon>Diplogelasinospora</taxon>
    </lineage>
</organism>